<reference evidence="1" key="1">
    <citation type="journal article" date="2023" name="Mol. Phylogenet. Evol.">
        <title>Genome-scale phylogeny and comparative genomics of the fungal order Sordariales.</title>
        <authorList>
            <person name="Hensen N."/>
            <person name="Bonometti L."/>
            <person name="Westerberg I."/>
            <person name="Brannstrom I.O."/>
            <person name="Guillou S."/>
            <person name="Cros-Aarteil S."/>
            <person name="Calhoun S."/>
            <person name="Haridas S."/>
            <person name="Kuo A."/>
            <person name="Mondo S."/>
            <person name="Pangilinan J."/>
            <person name="Riley R."/>
            <person name="LaButti K."/>
            <person name="Andreopoulos B."/>
            <person name="Lipzen A."/>
            <person name="Chen C."/>
            <person name="Yan M."/>
            <person name="Daum C."/>
            <person name="Ng V."/>
            <person name="Clum A."/>
            <person name="Steindorff A."/>
            <person name="Ohm R.A."/>
            <person name="Martin F."/>
            <person name="Silar P."/>
            <person name="Natvig D.O."/>
            <person name="Lalanne C."/>
            <person name="Gautier V."/>
            <person name="Ament-Velasquez S.L."/>
            <person name="Kruys A."/>
            <person name="Hutchinson M.I."/>
            <person name="Powell A.J."/>
            <person name="Barry K."/>
            <person name="Miller A.N."/>
            <person name="Grigoriev I.V."/>
            <person name="Debuchy R."/>
            <person name="Gladieux P."/>
            <person name="Hiltunen Thoren M."/>
            <person name="Johannesson H."/>
        </authorList>
    </citation>
    <scope>NUCLEOTIDE SEQUENCE</scope>
    <source>
        <strain evidence="1">CBS 958.72</strain>
    </source>
</reference>
<reference evidence="1" key="2">
    <citation type="submission" date="2023-06" db="EMBL/GenBank/DDBJ databases">
        <authorList>
            <consortium name="Lawrence Berkeley National Laboratory"/>
            <person name="Haridas S."/>
            <person name="Hensen N."/>
            <person name="Bonometti L."/>
            <person name="Westerberg I."/>
            <person name="Brannstrom I.O."/>
            <person name="Guillou S."/>
            <person name="Cros-Aarteil S."/>
            <person name="Calhoun S."/>
            <person name="Kuo A."/>
            <person name="Mondo S."/>
            <person name="Pangilinan J."/>
            <person name="Riley R."/>
            <person name="Labutti K."/>
            <person name="Andreopoulos B."/>
            <person name="Lipzen A."/>
            <person name="Chen C."/>
            <person name="Yanf M."/>
            <person name="Daum C."/>
            <person name="Ng V."/>
            <person name="Clum A."/>
            <person name="Steindorff A."/>
            <person name="Ohm R."/>
            <person name="Martin F."/>
            <person name="Silar P."/>
            <person name="Natvig D."/>
            <person name="Lalanne C."/>
            <person name="Gautier V."/>
            <person name="Ament-Velasquez S.L."/>
            <person name="Kruys A."/>
            <person name="Hutchinson M.I."/>
            <person name="Powell A.J."/>
            <person name="Barry K."/>
            <person name="Miller A.N."/>
            <person name="Grigoriev I.V."/>
            <person name="Debuchy R."/>
            <person name="Gladieux P."/>
            <person name="Thoren M.H."/>
            <person name="Johannesson H."/>
        </authorList>
    </citation>
    <scope>NUCLEOTIDE SEQUENCE</scope>
    <source>
        <strain evidence="1">CBS 958.72</strain>
    </source>
</reference>
<dbReference type="Proteomes" id="UP001287356">
    <property type="component" value="Unassembled WGS sequence"/>
</dbReference>
<proteinExistence type="predicted"/>
<gene>
    <name evidence="1" type="ORF">B0T24DRAFT_598741</name>
</gene>
<organism evidence="1 2">
    <name type="scientific">Lasiosphaeria ovina</name>
    <dbReference type="NCBI Taxonomy" id="92902"/>
    <lineage>
        <taxon>Eukaryota</taxon>
        <taxon>Fungi</taxon>
        <taxon>Dikarya</taxon>
        <taxon>Ascomycota</taxon>
        <taxon>Pezizomycotina</taxon>
        <taxon>Sordariomycetes</taxon>
        <taxon>Sordariomycetidae</taxon>
        <taxon>Sordariales</taxon>
        <taxon>Lasiosphaeriaceae</taxon>
        <taxon>Lasiosphaeria</taxon>
    </lineage>
</organism>
<keyword evidence="2" id="KW-1185">Reference proteome</keyword>
<comment type="caution">
    <text evidence="1">The sequence shown here is derived from an EMBL/GenBank/DDBJ whole genome shotgun (WGS) entry which is preliminary data.</text>
</comment>
<dbReference type="EMBL" id="JAULSN010000010">
    <property type="protein sequence ID" value="KAK3361835.1"/>
    <property type="molecule type" value="Genomic_DNA"/>
</dbReference>
<evidence type="ECO:0000313" key="2">
    <source>
        <dbReference type="Proteomes" id="UP001287356"/>
    </source>
</evidence>
<protein>
    <submittedName>
        <fullName evidence="1">Uncharacterized protein</fullName>
    </submittedName>
</protein>
<evidence type="ECO:0000313" key="1">
    <source>
        <dbReference type="EMBL" id="KAK3361835.1"/>
    </source>
</evidence>
<name>A0AAE0JUS1_9PEZI</name>
<sequence>MSNPVPGWDFDITSNADEKDASKADAKVNQRFRLCRAVRHILEEATILMDDGHGQYGGWPVVDDEFLDELQAPTKRFWRLEIVSRPIRADEPWKDEMELVYQSLALWFHIYGGASSHDQAIKQVIFTLSNHVSMLATDWVAKRETTAKPTAQQFITELVGSP</sequence>
<accession>A0AAE0JUS1</accession>
<dbReference type="AlphaFoldDB" id="A0AAE0JUS1"/>